<keyword evidence="1" id="KW-1133">Transmembrane helix</keyword>
<dbReference type="GO" id="GO:0016286">
    <property type="term" value="F:small conductance calcium-activated potassium channel activity"/>
    <property type="evidence" value="ECO:0007669"/>
    <property type="project" value="InterPro"/>
</dbReference>
<dbReference type="InterPro" id="IPR013099">
    <property type="entry name" value="K_chnl_dom"/>
</dbReference>
<dbReference type="RefSeq" id="XP_009836192.1">
    <property type="nucleotide sequence ID" value="XM_009837890.1"/>
</dbReference>
<proteinExistence type="predicted"/>
<dbReference type="STRING" id="112090.W4G658"/>
<dbReference type="Gene3D" id="1.10.287.70">
    <property type="match status" value="1"/>
</dbReference>
<evidence type="ECO:0000313" key="3">
    <source>
        <dbReference type="EMBL" id="ETV74534.1"/>
    </source>
</evidence>
<feature type="transmembrane region" description="Helical" evidence="1">
    <location>
        <begin position="123"/>
        <end position="146"/>
    </location>
</feature>
<accession>W4G658</accession>
<keyword evidence="1" id="KW-0472">Membrane</keyword>
<gene>
    <name evidence="3" type="ORF">H257_11052</name>
</gene>
<dbReference type="InterPro" id="IPR015449">
    <property type="entry name" value="K_chnl_Ca-activ_SK"/>
</dbReference>
<feature type="domain" description="Potassium channel" evidence="2">
    <location>
        <begin position="273"/>
        <end position="331"/>
    </location>
</feature>
<dbReference type="VEuPathDB" id="FungiDB:H257_11052"/>
<feature type="transmembrane region" description="Helical" evidence="1">
    <location>
        <begin position="183"/>
        <end position="203"/>
    </location>
</feature>
<dbReference type="SUPFAM" id="SSF81324">
    <property type="entry name" value="Voltage-gated potassium channels"/>
    <property type="match status" value="1"/>
</dbReference>
<feature type="transmembrane region" description="Helical" evidence="1">
    <location>
        <begin position="215"/>
        <end position="240"/>
    </location>
</feature>
<name>W4G658_APHAT</name>
<keyword evidence="1" id="KW-0812">Transmembrane</keyword>
<dbReference type="PANTHER" id="PTHR10153">
    <property type="entry name" value="SMALL CONDUCTANCE CALCIUM-ACTIVATED POTASSIUM CHANNEL"/>
    <property type="match status" value="1"/>
</dbReference>
<feature type="transmembrane region" description="Helical" evidence="1">
    <location>
        <begin position="306"/>
        <end position="331"/>
    </location>
</feature>
<dbReference type="Pfam" id="PF07885">
    <property type="entry name" value="Ion_trans_2"/>
    <property type="match status" value="1"/>
</dbReference>
<dbReference type="GO" id="GO:0016020">
    <property type="term" value="C:membrane"/>
    <property type="evidence" value="ECO:0007669"/>
    <property type="project" value="InterPro"/>
</dbReference>
<evidence type="ECO:0000259" key="2">
    <source>
        <dbReference type="Pfam" id="PF07885"/>
    </source>
</evidence>
<protein>
    <recommendedName>
        <fullName evidence="2">Potassium channel domain-containing protein</fullName>
    </recommendedName>
</protein>
<sequence>MTTTEDLWQKKKRVYAQQLTDRLKDDEAFKRSFVQTAEHVRAIHKLNLDYNNRRTVEQSMCAISAASVLLVFVDCAVDTPWIRVINTALTVALLCLLIRRYTIEVHIAIGKGTLPSDVRLHELPSSVILGFLVEFLICSLTVPPFITNGSFSVQQWITRAQVDPITHAYFCKFDGVLLGRDCYLLYSYPYQVVGLVQLVRVYMVPRFVRNMSDFYSYRIAFIGSLNNVDALGTLFAIKYLLRTNPFTLLSLGFLSSLLTTACAVWIVEAPVNPLVSTYGNAVWLTVVTMATVGYGDKVPVTVAGQVVMIVFAMVSGILLTGMLSASFFAMLELTAADVTVFGLLDKEKQAKQTANASATLIQAAWNLHSCGRHHPPPLDHANAYQAASVLLYATAQVCRKLRKSRPLHVPSTTEQLDGHFGTVRKNMHADFASRKARLLALEAELDAVQL</sequence>
<dbReference type="GeneID" id="20813048"/>
<dbReference type="AlphaFoldDB" id="W4G658"/>
<feature type="transmembrane region" description="Helical" evidence="1">
    <location>
        <begin position="81"/>
        <end position="102"/>
    </location>
</feature>
<reference evidence="3" key="1">
    <citation type="submission" date="2013-12" db="EMBL/GenBank/DDBJ databases">
        <title>The Genome Sequence of Aphanomyces astaci APO3.</title>
        <authorList>
            <consortium name="The Broad Institute Genomics Platform"/>
            <person name="Russ C."/>
            <person name="Tyler B."/>
            <person name="van West P."/>
            <person name="Dieguez-Uribeondo J."/>
            <person name="Young S.K."/>
            <person name="Zeng Q."/>
            <person name="Gargeya S."/>
            <person name="Fitzgerald M."/>
            <person name="Abouelleil A."/>
            <person name="Alvarado L."/>
            <person name="Chapman S.B."/>
            <person name="Gainer-Dewar J."/>
            <person name="Goldberg J."/>
            <person name="Griggs A."/>
            <person name="Gujja S."/>
            <person name="Hansen M."/>
            <person name="Howarth C."/>
            <person name="Imamovic A."/>
            <person name="Ireland A."/>
            <person name="Larimer J."/>
            <person name="McCowan C."/>
            <person name="Murphy C."/>
            <person name="Pearson M."/>
            <person name="Poon T.W."/>
            <person name="Priest M."/>
            <person name="Roberts A."/>
            <person name="Saif S."/>
            <person name="Shea T."/>
            <person name="Sykes S."/>
            <person name="Wortman J."/>
            <person name="Nusbaum C."/>
            <person name="Birren B."/>
        </authorList>
    </citation>
    <scope>NUCLEOTIDE SEQUENCE [LARGE SCALE GENOMIC DNA]</scope>
    <source>
        <strain evidence="3">APO3</strain>
    </source>
</reference>
<organism evidence="3">
    <name type="scientific">Aphanomyces astaci</name>
    <name type="common">Crayfish plague agent</name>
    <dbReference type="NCBI Taxonomy" id="112090"/>
    <lineage>
        <taxon>Eukaryota</taxon>
        <taxon>Sar</taxon>
        <taxon>Stramenopiles</taxon>
        <taxon>Oomycota</taxon>
        <taxon>Saprolegniomycetes</taxon>
        <taxon>Saprolegniales</taxon>
        <taxon>Verrucalvaceae</taxon>
        <taxon>Aphanomyces</taxon>
    </lineage>
</organism>
<feature type="transmembrane region" description="Helical" evidence="1">
    <location>
        <begin position="274"/>
        <end position="294"/>
    </location>
</feature>
<dbReference type="OrthoDB" id="73653at2759"/>
<evidence type="ECO:0000256" key="1">
    <source>
        <dbReference type="SAM" id="Phobius"/>
    </source>
</evidence>
<dbReference type="EMBL" id="KI913144">
    <property type="protein sequence ID" value="ETV74534.1"/>
    <property type="molecule type" value="Genomic_DNA"/>
</dbReference>
<feature type="transmembrane region" description="Helical" evidence="1">
    <location>
        <begin position="246"/>
        <end position="267"/>
    </location>
</feature>